<evidence type="ECO:0000256" key="1">
    <source>
        <dbReference type="SAM" id="MobiDB-lite"/>
    </source>
</evidence>
<proteinExistence type="predicted"/>
<feature type="compositionally biased region" description="Pro residues" evidence="1">
    <location>
        <begin position="12"/>
        <end position="32"/>
    </location>
</feature>
<dbReference type="EMBL" id="JAMPKX010000007">
    <property type="protein sequence ID" value="MEP0948498.1"/>
    <property type="molecule type" value="Genomic_DNA"/>
</dbReference>
<sequence length="290" mass="30771">MRPAPPDRKLPDPLPPRYVDPSVPAEPWPTSTPQPVQQQPRRSPFRPIRTVFNALIGGAVLVGIAAGVGFWRSGDRFLEGVRIMLTPAPAEPQVDVRSVVVQQLRGASELTTAIFAMEAVVPTKSDRTLAGYVIGSTNLLYIAYGEVRAGVDLAELTAANVQVSGDNSIQITLPPPKILDSKIDLSKSNVFDYSRGFLGLGPDTAPELQEKAQQEALVKIEEAACSEGLLAEANRRAEVTVGQLLATAGFETVTVTTQPPTNSACAAPANSDTVLPGLPVPNLPPEEPGQ</sequence>
<feature type="compositionally biased region" description="Low complexity" evidence="1">
    <location>
        <begin position="33"/>
        <end position="43"/>
    </location>
</feature>
<name>A0ABV0K986_9CYAN</name>
<feature type="compositionally biased region" description="Basic and acidic residues" evidence="1">
    <location>
        <begin position="1"/>
        <end position="11"/>
    </location>
</feature>
<protein>
    <submittedName>
        <fullName evidence="3">DUF4230 domain-containing protein</fullName>
    </submittedName>
</protein>
<feature type="compositionally biased region" description="Pro residues" evidence="1">
    <location>
        <begin position="278"/>
        <end position="290"/>
    </location>
</feature>
<evidence type="ECO:0000256" key="2">
    <source>
        <dbReference type="SAM" id="Phobius"/>
    </source>
</evidence>
<feature type="region of interest" description="Disordered" evidence="1">
    <location>
        <begin position="1"/>
        <end position="43"/>
    </location>
</feature>
<keyword evidence="4" id="KW-1185">Reference proteome</keyword>
<feature type="transmembrane region" description="Helical" evidence="2">
    <location>
        <begin position="51"/>
        <end position="71"/>
    </location>
</feature>
<organism evidence="3 4">
    <name type="scientific">Leptolyngbya subtilissima DQ-A4</name>
    <dbReference type="NCBI Taxonomy" id="2933933"/>
    <lineage>
        <taxon>Bacteria</taxon>
        <taxon>Bacillati</taxon>
        <taxon>Cyanobacteriota</taxon>
        <taxon>Cyanophyceae</taxon>
        <taxon>Leptolyngbyales</taxon>
        <taxon>Leptolyngbyaceae</taxon>
        <taxon>Leptolyngbya group</taxon>
        <taxon>Leptolyngbya</taxon>
    </lineage>
</organism>
<comment type="caution">
    <text evidence="3">The sequence shown here is derived from an EMBL/GenBank/DDBJ whole genome shotgun (WGS) entry which is preliminary data.</text>
</comment>
<evidence type="ECO:0000313" key="4">
    <source>
        <dbReference type="Proteomes" id="UP001482513"/>
    </source>
</evidence>
<keyword evidence="2" id="KW-1133">Transmembrane helix</keyword>
<accession>A0ABV0K986</accession>
<dbReference type="Proteomes" id="UP001482513">
    <property type="component" value="Unassembled WGS sequence"/>
</dbReference>
<keyword evidence="2" id="KW-0472">Membrane</keyword>
<gene>
    <name evidence="3" type="ORF">NC992_16555</name>
</gene>
<dbReference type="InterPro" id="IPR025324">
    <property type="entry name" value="DUF4230"/>
</dbReference>
<reference evidence="3 4" key="1">
    <citation type="submission" date="2022-04" db="EMBL/GenBank/DDBJ databases">
        <title>Positive selection, recombination, and allopatry shape intraspecific diversity of widespread and dominant cyanobacteria.</title>
        <authorList>
            <person name="Wei J."/>
            <person name="Shu W."/>
            <person name="Hu C."/>
        </authorList>
    </citation>
    <scope>NUCLEOTIDE SEQUENCE [LARGE SCALE GENOMIC DNA]</scope>
    <source>
        <strain evidence="3 4">DQ-A4</strain>
    </source>
</reference>
<feature type="region of interest" description="Disordered" evidence="1">
    <location>
        <begin position="261"/>
        <end position="290"/>
    </location>
</feature>
<keyword evidence="2" id="KW-0812">Transmembrane</keyword>
<dbReference type="Pfam" id="PF14014">
    <property type="entry name" value="DUF4230"/>
    <property type="match status" value="1"/>
</dbReference>
<evidence type="ECO:0000313" key="3">
    <source>
        <dbReference type="EMBL" id="MEP0948498.1"/>
    </source>
</evidence>
<dbReference type="RefSeq" id="WP_190704230.1">
    <property type="nucleotide sequence ID" value="NZ_JAMPKX010000007.1"/>
</dbReference>